<keyword evidence="1" id="KW-0812">Transmembrane</keyword>
<protein>
    <recommendedName>
        <fullName evidence="3">EamA domain-containing protein</fullName>
    </recommendedName>
</protein>
<dbReference type="EMBL" id="UINC01058547">
    <property type="protein sequence ID" value="SVB80934.1"/>
    <property type="molecule type" value="Genomic_DNA"/>
</dbReference>
<reference evidence="2" key="1">
    <citation type="submission" date="2018-05" db="EMBL/GenBank/DDBJ databases">
        <authorList>
            <person name="Lanie J.A."/>
            <person name="Ng W.-L."/>
            <person name="Kazmierczak K.M."/>
            <person name="Andrzejewski T.M."/>
            <person name="Davidsen T.M."/>
            <person name="Wayne K.J."/>
            <person name="Tettelin H."/>
            <person name="Glass J.I."/>
            <person name="Rusch D."/>
            <person name="Podicherti R."/>
            <person name="Tsui H.-C.T."/>
            <person name="Winkler M.E."/>
        </authorList>
    </citation>
    <scope>NUCLEOTIDE SEQUENCE</scope>
</reference>
<dbReference type="AlphaFoldDB" id="A0A382H136"/>
<organism evidence="2">
    <name type="scientific">marine metagenome</name>
    <dbReference type="NCBI Taxonomy" id="408172"/>
    <lineage>
        <taxon>unclassified sequences</taxon>
        <taxon>metagenomes</taxon>
        <taxon>ecological metagenomes</taxon>
    </lineage>
</organism>
<feature type="transmembrane region" description="Helical" evidence="1">
    <location>
        <begin position="52"/>
        <end position="71"/>
    </location>
</feature>
<name>A0A382H136_9ZZZZ</name>
<keyword evidence="1" id="KW-1133">Transmembrane helix</keyword>
<feature type="non-terminal residue" evidence="2">
    <location>
        <position position="93"/>
    </location>
</feature>
<evidence type="ECO:0000313" key="2">
    <source>
        <dbReference type="EMBL" id="SVB80934.1"/>
    </source>
</evidence>
<evidence type="ECO:0000256" key="1">
    <source>
        <dbReference type="SAM" id="Phobius"/>
    </source>
</evidence>
<sequence>MVGSADFLFGVAARRSGPLSVPLVGQVCGLVVLAASLVLVDAPEVRLEDLAWGALAGVAAAIAYMLFLAAMTAGQMSVVAPIAAATGATVPAF</sequence>
<proteinExistence type="predicted"/>
<accession>A0A382H136</accession>
<keyword evidence="1" id="KW-0472">Membrane</keyword>
<feature type="transmembrane region" description="Helical" evidence="1">
    <location>
        <begin position="20"/>
        <end position="40"/>
    </location>
</feature>
<gene>
    <name evidence="2" type="ORF">METZ01_LOCUS233788</name>
</gene>
<evidence type="ECO:0008006" key="3">
    <source>
        <dbReference type="Google" id="ProtNLM"/>
    </source>
</evidence>